<dbReference type="Pfam" id="PF01850">
    <property type="entry name" value="PIN"/>
    <property type="match status" value="1"/>
</dbReference>
<dbReference type="OrthoDB" id="9798446at2"/>
<dbReference type="PANTHER" id="PTHR35901">
    <property type="entry name" value="RIBONUCLEASE VAPC3"/>
    <property type="match status" value="1"/>
</dbReference>
<name>A0A3M9XP83_9HYPH</name>
<dbReference type="InterPro" id="IPR051619">
    <property type="entry name" value="TypeII_TA_RNase_PINc/VapC"/>
</dbReference>
<dbReference type="RefSeq" id="WP_123175433.1">
    <property type="nucleotide sequence ID" value="NZ_QWDD01000001.1"/>
</dbReference>
<feature type="domain" description="PIN" evidence="2">
    <location>
        <begin position="6"/>
        <end position="120"/>
    </location>
</feature>
<dbReference type="InterPro" id="IPR044153">
    <property type="entry name" value="PIN_Pae0151-like"/>
</dbReference>
<evidence type="ECO:0000256" key="1">
    <source>
        <dbReference type="ARBA" id="ARBA00022842"/>
    </source>
</evidence>
<protein>
    <submittedName>
        <fullName evidence="3">PIN domain-containing protein</fullName>
    </submittedName>
</protein>
<dbReference type="EMBL" id="QWDD01000001">
    <property type="protein sequence ID" value="RNJ49466.1"/>
    <property type="molecule type" value="Genomic_DNA"/>
</dbReference>
<dbReference type="PANTHER" id="PTHR35901:SF1">
    <property type="entry name" value="EXONUCLEASE VAPC9"/>
    <property type="match status" value="1"/>
</dbReference>
<proteinExistence type="predicted"/>
<evidence type="ECO:0000313" key="4">
    <source>
        <dbReference type="Proteomes" id="UP000268623"/>
    </source>
</evidence>
<dbReference type="AlphaFoldDB" id="A0A3M9XP83"/>
<dbReference type="InterPro" id="IPR002716">
    <property type="entry name" value="PIN_dom"/>
</dbReference>
<sequence>MNPGAVVIDASAFAAVLFGEEAGYSIKERWRDRSLIAPMLLPYELANVTLVKIHQHPERAREFWLAHEYFQRSGVMFFDVDFANVIALAQRRKLTAYDASYAWLALSRDVDLVSLDKKLIAAFDAEKANRKR</sequence>
<dbReference type="Proteomes" id="UP000268623">
    <property type="component" value="Unassembled WGS sequence"/>
</dbReference>
<keyword evidence="1" id="KW-0460">Magnesium</keyword>
<organism evidence="3 4">
    <name type="scientific">Methylocystis hirsuta</name>
    <dbReference type="NCBI Taxonomy" id="369798"/>
    <lineage>
        <taxon>Bacteria</taxon>
        <taxon>Pseudomonadati</taxon>
        <taxon>Pseudomonadota</taxon>
        <taxon>Alphaproteobacteria</taxon>
        <taxon>Hyphomicrobiales</taxon>
        <taxon>Methylocystaceae</taxon>
        <taxon>Methylocystis</taxon>
    </lineage>
</organism>
<dbReference type="Gene3D" id="3.40.50.1010">
    <property type="entry name" value="5'-nuclease"/>
    <property type="match status" value="1"/>
</dbReference>
<comment type="caution">
    <text evidence="3">The sequence shown here is derived from an EMBL/GenBank/DDBJ whole genome shotgun (WGS) entry which is preliminary data.</text>
</comment>
<evidence type="ECO:0000313" key="3">
    <source>
        <dbReference type="EMBL" id="RNJ49466.1"/>
    </source>
</evidence>
<evidence type="ECO:0000259" key="2">
    <source>
        <dbReference type="Pfam" id="PF01850"/>
    </source>
</evidence>
<reference evidence="3 4" key="1">
    <citation type="submission" date="2018-08" db="EMBL/GenBank/DDBJ databases">
        <title>Genome sequence of Methylocystis hirsuta CSC1, a methanotroph able to accumulate PHAs.</title>
        <authorList>
            <person name="Bordel S."/>
            <person name="Rodriguez E."/>
            <person name="Gancedo J."/>
            <person name="Munoz R."/>
        </authorList>
    </citation>
    <scope>NUCLEOTIDE SEQUENCE [LARGE SCALE GENOMIC DNA]</scope>
    <source>
        <strain evidence="3 4">CSC1</strain>
    </source>
</reference>
<accession>A0A3M9XP83</accession>
<dbReference type="SUPFAM" id="SSF88723">
    <property type="entry name" value="PIN domain-like"/>
    <property type="match status" value="1"/>
</dbReference>
<dbReference type="InterPro" id="IPR029060">
    <property type="entry name" value="PIN-like_dom_sf"/>
</dbReference>
<keyword evidence="4" id="KW-1185">Reference proteome</keyword>
<dbReference type="CDD" id="cd09873">
    <property type="entry name" value="PIN_Pae0151-like"/>
    <property type="match status" value="1"/>
</dbReference>
<gene>
    <name evidence="3" type="ORF">D1O30_07475</name>
</gene>